<dbReference type="AlphaFoldDB" id="A0A4Q0VL95"/>
<evidence type="ECO:0000313" key="3">
    <source>
        <dbReference type="Proteomes" id="UP000290649"/>
    </source>
</evidence>
<accession>A0A4Q0VL95</accession>
<organism evidence="2 3">
    <name type="scientific">Anaerobacillus alkaliphilus</name>
    <dbReference type="NCBI Taxonomy" id="1548597"/>
    <lineage>
        <taxon>Bacteria</taxon>
        <taxon>Bacillati</taxon>
        <taxon>Bacillota</taxon>
        <taxon>Bacilli</taxon>
        <taxon>Bacillales</taxon>
        <taxon>Bacillaceae</taxon>
        <taxon>Anaerobacillus</taxon>
    </lineage>
</organism>
<evidence type="ECO:0000313" key="2">
    <source>
        <dbReference type="EMBL" id="RXI96237.1"/>
    </source>
</evidence>
<reference evidence="2 3" key="1">
    <citation type="journal article" date="2019" name="Int. J. Syst. Evol. Microbiol.">
        <title>Anaerobacillus alkaliphilus sp. nov., a novel alkaliphilic and moderately halophilic bacterium.</title>
        <authorList>
            <person name="Borsodi A.K."/>
            <person name="Aszalos J.M."/>
            <person name="Bihari P."/>
            <person name="Nagy I."/>
            <person name="Schumann P."/>
            <person name="Sproer C."/>
            <person name="Kovacs A.L."/>
            <person name="Boka K."/>
            <person name="Dobosy P."/>
            <person name="Ovari M."/>
            <person name="Szili-Kovacs T."/>
            <person name="Toth E."/>
        </authorList>
    </citation>
    <scope>NUCLEOTIDE SEQUENCE [LARGE SCALE GENOMIC DNA]</scope>
    <source>
        <strain evidence="2 3">B16-10</strain>
    </source>
</reference>
<dbReference type="RefSeq" id="WP_129080216.1">
    <property type="nucleotide sequence ID" value="NZ_QOUX01000047.1"/>
</dbReference>
<gene>
    <name evidence="2" type="ORF">DS745_21085</name>
</gene>
<keyword evidence="1" id="KW-1133">Transmembrane helix</keyword>
<dbReference type="OrthoDB" id="2943509at2"/>
<feature type="transmembrane region" description="Helical" evidence="1">
    <location>
        <begin position="12"/>
        <end position="31"/>
    </location>
</feature>
<keyword evidence="3" id="KW-1185">Reference proteome</keyword>
<evidence type="ECO:0000256" key="1">
    <source>
        <dbReference type="SAM" id="Phobius"/>
    </source>
</evidence>
<dbReference type="EMBL" id="QOUX01000047">
    <property type="protein sequence ID" value="RXI96237.1"/>
    <property type="molecule type" value="Genomic_DNA"/>
</dbReference>
<keyword evidence="1" id="KW-0472">Membrane</keyword>
<protein>
    <submittedName>
        <fullName evidence="2">Uncharacterized protein</fullName>
    </submittedName>
</protein>
<sequence length="62" mass="7221">MKNKDNPNIYRWIAVICLLIIPLAAGISILFDINRDPIQILVMALSFIILSWMNWSKFKEKS</sequence>
<comment type="caution">
    <text evidence="2">The sequence shown here is derived from an EMBL/GenBank/DDBJ whole genome shotgun (WGS) entry which is preliminary data.</text>
</comment>
<name>A0A4Q0VL95_9BACI</name>
<proteinExistence type="predicted"/>
<keyword evidence="1" id="KW-0812">Transmembrane</keyword>
<feature type="transmembrane region" description="Helical" evidence="1">
    <location>
        <begin position="37"/>
        <end position="55"/>
    </location>
</feature>
<dbReference type="Proteomes" id="UP000290649">
    <property type="component" value="Unassembled WGS sequence"/>
</dbReference>